<comment type="caution">
    <text evidence="1">The sequence shown here is derived from an EMBL/GenBank/DDBJ whole genome shotgun (WGS) entry which is preliminary data.</text>
</comment>
<gene>
    <name evidence="1" type="ORF">DCAR_021305</name>
</gene>
<dbReference type="InterPro" id="IPR044824">
    <property type="entry name" value="MAIN-like"/>
</dbReference>
<dbReference type="AlphaFoldDB" id="A0A161ZWD8"/>
<name>A0A161ZWD8_DAUCS</name>
<protein>
    <submittedName>
        <fullName evidence="1">Uncharacterized protein</fullName>
    </submittedName>
</protein>
<dbReference type="EMBL" id="LNRQ01000006">
    <property type="protein sequence ID" value="KZM91330.1"/>
    <property type="molecule type" value="Genomic_DNA"/>
</dbReference>
<dbReference type="OMA" id="VEHQNDY"/>
<dbReference type="GO" id="GO:0010073">
    <property type="term" value="P:meristem maintenance"/>
    <property type="evidence" value="ECO:0007669"/>
    <property type="project" value="InterPro"/>
</dbReference>
<dbReference type="Gramene" id="KZM91330">
    <property type="protein sequence ID" value="KZM91330"/>
    <property type="gene ID" value="DCAR_021305"/>
</dbReference>
<dbReference type="PANTHER" id="PTHR46033">
    <property type="entry name" value="PROTEIN MAIN-LIKE 2"/>
    <property type="match status" value="1"/>
</dbReference>
<reference evidence="1" key="1">
    <citation type="journal article" date="2016" name="Nat. Genet.">
        <title>A high-quality carrot genome assembly provides new insights into carotenoid accumulation and asterid genome evolution.</title>
        <authorList>
            <person name="Iorizzo M."/>
            <person name="Ellison S."/>
            <person name="Senalik D."/>
            <person name="Zeng P."/>
            <person name="Satapoomin P."/>
            <person name="Huang J."/>
            <person name="Bowman M."/>
            <person name="Iovene M."/>
            <person name="Sanseverino W."/>
            <person name="Cavagnaro P."/>
            <person name="Yildiz M."/>
            <person name="Macko-Podgorni A."/>
            <person name="Moranska E."/>
            <person name="Grzebelus E."/>
            <person name="Grzebelus D."/>
            <person name="Ashrafi H."/>
            <person name="Zheng Z."/>
            <person name="Cheng S."/>
            <person name="Spooner D."/>
            <person name="Van Deynze A."/>
            <person name="Simon P."/>
        </authorList>
    </citation>
    <scope>NUCLEOTIDE SEQUENCE [LARGE SCALE GENOMIC DNA]</scope>
    <source>
        <tissue evidence="1">Leaf</tissue>
    </source>
</reference>
<sequence length="365" mass="41290">MEMYGSTPGCNPGPIDDSVLHDQDKHVSSAVWEGQCWSYYRLSVGRPKLKQEPKHDCFPFVLRWKGKQCGATNRDVAFYRKALDSLKPSDRWERKSRGVDGGVDLAGKMESELTEWVDRHLRVVDIDEDVDESEYMPWYLNITRKLVGRPVPITSEFQRMNVALRDIAHVVDMLSTQGMDDHQINAVARIRYLAHECLRDHGGSLIVEVANPQDDIVKRIRGKERVRRKSAGKRKRKEHLGLSHVETEGVRSGLCVVQMEADQSPLYHLNSELDHSQLCLPASEGEDAELCYLPNKVVETQGCLENQVDDSHFKHAVEAVDETQYAHMISVNTSVPSNADLAVVSQSSLESSKDVEHQNDYSVLV</sequence>
<organism evidence="1">
    <name type="scientific">Daucus carota subsp. sativus</name>
    <name type="common">Carrot</name>
    <dbReference type="NCBI Taxonomy" id="79200"/>
    <lineage>
        <taxon>Eukaryota</taxon>
        <taxon>Viridiplantae</taxon>
        <taxon>Streptophyta</taxon>
        <taxon>Embryophyta</taxon>
        <taxon>Tracheophyta</taxon>
        <taxon>Spermatophyta</taxon>
        <taxon>Magnoliopsida</taxon>
        <taxon>eudicotyledons</taxon>
        <taxon>Gunneridae</taxon>
        <taxon>Pentapetalae</taxon>
        <taxon>asterids</taxon>
        <taxon>campanulids</taxon>
        <taxon>Apiales</taxon>
        <taxon>Apiaceae</taxon>
        <taxon>Apioideae</taxon>
        <taxon>Scandiceae</taxon>
        <taxon>Daucinae</taxon>
        <taxon>Daucus</taxon>
        <taxon>Daucus sect. Daucus</taxon>
    </lineage>
</organism>
<proteinExistence type="predicted"/>
<dbReference type="PANTHER" id="PTHR46033:SF1">
    <property type="entry name" value="PROTEIN MAIN-LIKE 2"/>
    <property type="match status" value="1"/>
</dbReference>
<accession>A0A161ZWD8</accession>
<evidence type="ECO:0000313" key="1">
    <source>
        <dbReference type="EMBL" id="KZM91330.1"/>
    </source>
</evidence>